<organism evidence="1 2">
    <name type="scientific">Leucobacter viscericola</name>
    <dbReference type="NCBI Taxonomy" id="2714935"/>
    <lineage>
        <taxon>Bacteria</taxon>
        <taxon>Bacillati</taxon>
        <taxon>Actinomycetota</taxon>
        <taxon>Actinomycetes</taxon>
        <taxon>Micrococcales</taxon>
        <taxon>Microbacteriaceae</taxon>
        <taxon>Leucobacter</taxon>
    </lineage>
</organism>
<protein>
    <submittedName>
        <fullName evidence="1">Uncharacterized protein</fullName>
    </submittedName>
</protein>
<accession>A0A6G7XD35</accession>
<evidence type="ECO:0000313" key="1">
    <source>
        <dbReference type="EMBL" id="QIK62317.1"/>
    </source>
</evidence>
<dbReference type="EMBL" id="CP049863">
    <property type="protein sequence ID" value="QIK62317.1"/>
    <property type="molecule type" value="Genomic_DNA"/>
</dbReference>
<dbReference type="Proteomes" id="UP000502677">
    <property type="component" value="Chromosome"/>
</dbReference>
<dbReference type="RefSeq" id="WP_166288757.1">
    <property type="nucleotide sequence ID" value="NZ_CP049863.1"/>
</dbReference>
<keyword evidence="2" id="KW-1185">Reference proteome</keyword>
<proteinExistence type="predicted"/>
<dbReference type="KEGG" id="lvi:G7068_03180"/>
<dbReference type="AlphaFoldDB" id="A0A6G7XD35"/>
<gene>
    <name evidence="1" type="ORF">G7068_03180</name>
</gene>
<name>A0A6G7XD35_9MICO</name>
<sequence length="278" mass="31296">MTSTNTTKPTMLDDLKDQMWVTQERISTALDFMSGRDVDVDPEMWAFDEIRKSAIDALAKHLPGLSYGDSGLPLYANEEVFKATRTYDDGTPLVEHFTFPDVPGYTFTYRPRHDKPRAEFMAWARNAADLYKADTHANYVSAGGLGIEHRGILGQEFHATIHNDDDSAWTILDLAQLKELRDGIERILFTEARYRFEEQSETKWTPTERSVEAESFTTDGLVILRPDSVGGATVLQISVHSGEDTRCLLSPKEARELARCLAVFAEEADYEGSCISKE</sequence>
<reference evidence="1 2" key="1">
    <citation type="submission" date="2020-03" db="EMBL/GenBank/DDBJ databases">
        <title>Leucobacter sp. nov., isolated from beetles.</title>
        <authorList>
            <person name="Hyun D.-W."/>
            <person name="Bae J.-W."/>
        </authorList>
    </citation>
    <scope>NUCLEOTIDE SEQUENCE [LARGE SCALE GENOMIC DNA]</scope>
    <source>
        <strain evidence="1 2">HDW9C</strain>
    </source>
</reference>
<evidence type="ECO:0000313" key="2">
    <source>
        <dbReference type="Proteomes" id="UP000502677"/>
    </source>
</evidence>